<evidence type="ECO:0000256" key="2">
    <source>
        <dbReference type="ARBA" id="ARBA00022801"/>
    </source>
</evidence>
<evidence type="ECO:0000313" key="4">
    <source>
        <dbReference type="EMBL" id="MFB9377797.1"/>
    </source>
</evidence>
<keyword evidence="5" id="KW-1185">Reference proteome</keyword>
<dbReference type="Proteomes" id="UP001589748">
    <property type="component" value="Unassembled WGS sequence"/>
</dbReference>
<evidence type="ECO:0000259" key="3">
    <source>
        <dbReference type="Pfam" id="PF00561"/>
    </source>
</evidence>
<proteinExistence type="inferred from homology"/>
<comment type="similarity">
    <text evidence="1">Belongs to the peptidase S33 family.</text>
</comment>
<dbReference type="PANTHER" id="PTHR43248">
    <property type="entry name" value="2-SUCCINYL-6-HYDROXY-2,4-CYCLOHEXADIENE-1-CARBOXYLATE SYNTHASE"/>
    <property type="match status" value="1"/>
</dbReference>
<protein>
    <submittedName>
        <fullName evidence="4">Alpha/beta hydrolase</fullName>
    </submittedName>
</protein>
<dbReference type="RefSeq" id="WP_380137853.1">
    <property type="nucleotide sequence ID" value="NZ_JBHLUI010000008.1"/>
</dbReference>
<sequence length="395" mass="41836">MEWLIGRDGHVVDRPVQPGGHGSFPLHYVRTGPRGRLPVLVVPGGPGLASFLPYRGFRRAAVRRGLDVLMVEHRGVGLSRRDHGGRDLPVEAVTVANVVDDLAAVLDHAGVAQAVVYGSSYGTYLAQGFGVRHPARVAAMVLDSPILGVEGDLALNRAFRRRAFWDGGTPATRRVAEAVRNLIRAGVPAAEVGHVVQVAHEFAGPEALLRLLQARARGRAGRLWRGLARLGVEEVEGTGVPYLMEPDLVRDIAFRELGFGLPADGLPLDPQASLTGGGSWPAFKAEPFDLASALPGFDWPVVVLSGERDLRTPRPVAQRIVDLAPHGVLVPLADTGHSALDAHQRAAILVAGATVAGTTDRLPGLAPRIASLPRRGASRWLGVGIAAAVRAATLR</sequence>
<dbReference type="InterPro" id="IPR051601">
    <property type="entry name" value="Serine_prot/Carboxylest_S33"/>
</dbReference>
<accession>A0ABV5LUN9</accession>
<comment type="caution">
    <text evidence="4">The sequence shown here is derived from an EMBL/GenBank/DDBJ whole genome shotgun (WGS) entry which is preliminary data.</text>
</comment>
<dbReference type="Gene3D" id="3.40.50.1820">
    <property type="entry name" value="alpha/beta hydrolase"/>
    <property type="match status" value="1"/>
</dbReference>
<dbReference type="InterPro" id="IPR029058">
    <property type="entry name" value="AB_hydrolase_fold"/>
</dbReference>
<dbReference type="EMBL" id="JBHMDM010000007">
    <property type="protein sequence ID" value="MFB9377797.1"/>
    <property type="molecule type" value="Genomic_DNA"/>
</dbReference>
<dbReference type="SUPFAM" id="SSF53474">
    <property type="entry name" value="alpha/beta-Hydrolases"/>
    <property type="match status" value="1"/>
</dbReference>
<name>A0ABV5LUN9_9ACTN</name>
<feature type="domain" description="AB hydrolase-1" evidence="3">
    <location>
        <begin position="38"/>
        <end position="166"/>
    </location>
</feature>
<evidence type="ECO:0000256" key="1">
    <source>
        <dbReference type="ARBA" id="ARBA00010088"/>
    </source>
</evidence>
<dbReference type="InterPro" id="IPR000073">
    <property type="entry name" value="AB_hydrolase_1"/>
</dbReference>
<dbReference type="Pfam" id="PF00561">
    <property type="entry name" value="Abhydrolase_1"/>
    <property type="match status" value="1"/>
</dbReference>
<evidence type="ECO:0000313" key="5">
    <source>
        <dbReference type="Proteomes" id="UP001589748"/>
    </source>
</evidence>
<dbReference type="GO" id="GO:0016787">
    <property type="term" value="F:hydrolase activity"/>
    <property type="evidence" value="ECO:0007669"/>
    <property type="project" value="UniProtKB-KW"/>
</dbReference>
<organism evidence="4 5">
    <name type="scientific">Kineococcus gynurae</name>
    <dbReference type="NCBI Taxonomy" id="452979"/>
    <lineage>
        <taxon>Bacteria</taxon>
        <taxon>Bacillati</taxon>
        <taxon>Actinomycetota</taxon>
        <taxon>Actinomycetes</taxon>
        <taxon>Kineosporiales</taxon>
        <taxon>Kineosporiaceae</taxon>
        <taxon>Kineococcus</taxon>
    </lineage>
</organism>
<keyword evidence="2 4" id="KW-0378">Hydrolase</keyword>
<reference evidence="4 5" key="1">
    <citation type="submission" date="2024-09" db="EMBL/GenBank/DDBJ databases">
        <authorList>
            <person name="Sun Q."/>
            <person name="Mori K."/>
        </authorList>
    </citation>
    <scope>NUCLEOTIDE SEQUENCE [LARGE SCALE GENOMIC DNA]</scope>
    <source>
        <strain evidence="4 5">TISTR 1856</strain>
    </source>
</reference>
<gene>
    <name evidence="4" type="ORF">ACFFVI_12545</name>
</gene>